<dbReference type="EMBL" id="QTSX02002867">
    <property type="protein sequence ID" value="KAJ9074203.1"/>
    <property type="molecule type" value="Genomic_DNA"/>
</dbReference>
<gene>
    <name evidence="1" type="ORF">DSO57_1008731</name>
</gene>
<accession>A0ACC2THV2</accession>
<evidence type="ECO:0000313" key="1">
    <source>
        <dbReference type="EMBL" id="KAJ9074203.1"/>
    </source>
</evidence>
<proteinExistence type="predicted"/>
<name>A0ACC2THV2_9FUNG</name>
<dbReference type="Proteomes" id="UP001165960">
    <property type="component" value="Unassembled WGS sequence"/>
</dbReference>
<reference evidence="1" key="1">
    <citation type="submission" date="2022-04" db="EMBL/GenBank/DDBJ databases">
        <title>Genome of the entomopathogenic fungus Entomophthora muscae.</title>
        <authorList>
            <person name="Elya C."/>
            <person name="Lovett B.R."/>
            <person name="Lee E."/>
            <person name="Macias A.M."/>
            <person name="Hajek A.E."/>
            <person name="De Bivort B.L."/>
            <person name="Kasson M.T."/>
            <person name="De Fine Licht H.H."/>
            <person name="Stajich J.E."/>
        </authorList>
    </citation>
    <scope>NUCLEOTIDE SEQUENCE</scope>
    <source>
        <strain evidence="1">Berkeley</strain>
    </source>
</reference>
<keyword evidence="2" id="KW-1185">Reference proteome</keyword>
<organism evidence="1 2">
    <name type="scientific">Entomophthora muscae</name>
    <dbReference type="NCBI Taxonomy" id="34485"/>
    <lineage>
        <taxon>Eukaryota</taxon>
        <taxon>Fungi</taxon>
        <taxon>Fungi incertae sedis</taxon>
        <taxon>Zoopagomycota</taxon>
        <taxon>Entomophthoromycotina</taxon>
        <taxon>Entomophthoromycetes</taxon>
        <taxon>Entomophthorales</taxon>
        <taxon>Entomophthoraceae</taxon>
        <taxon>Entomophthora</taxon>
    </lineage>
</organism>
<evidence type="ECO:0000313" key="2">
    <source>
        <dbReference type="Proteomes" id="UP001165960"/>
    </source>
</evidence>
<sequence>MQWPKGCSRRVIKCRTDFGNFLRNAWERGSNPDPRFPWAAGPVDQGTTCPHFSGIKLPQAEAENASSHSKTGQTKEISAPNKQSITAPNEGAEAATISFINLKSTSVVNQELSPGRGTGPRPNLMTTTLEQVNQVANLRFLTNEITPRLSAILLLLDPSTQFSRACLFQCPDVPPKEIIKFGGGVLSRSKDPTL</sequence>
<protein>
    <submittedName>
        <fullName evidence="1">Uncharacterized protein</fullName>
    </submittedName>
</protein>
<comment type="caution">
    <text evidence="1">The sequence shown here is derived from an EMBL/GenBank/DDBJ whole genome shotgun (WGS) entry which is preliminary data.</text>
</comment>